<evidence type="ECO:0000256" key="3">
    <source>
        <dbReference type="ARBA" id="ARBA00011945"/>
    </source>
</evidence>
<evidence type="ECO:0000313" key="11">
    <source>
        <dbReference type="Ensembl" id="ENSDLAP00005076444.1"/>
    </source>
</evidence>
<comment type="catalytic activity">
    <reaction evidence="7">
        <text>N(pros)-phospho-L-histidyl-[protein] + H2O = L-histidyl-[protein] + phosphate</text>
        <dbReference type="Rhea" id="RHEA:47964"/>
        <dbReference type="Rhea" id="RHEA-COMP:9745"/>
        <dbReference type="Rhea" id="RHEA-COMP:9746"/>
        <dbReference type="ChEBI" id="CHEBI:15377"/>
        <dbReference type="ChEBI" id="CHEBI:29979"/>
        <dbReference type="ChEBI" id="CHEBI:43474"/>
        <dbReference type="ChEBI" id="CHEBI:64837"/>
        <dbReference type="EC" id="3.9.1.3"/>
    </reaction>
</comment>
<dbReference type="Gene3D" id="3.50.20.20">
    <property type="entry name" value="Janus/Ocnus"/>
    <property type="match status" value="1"/>
</dbReference>
<evidence type="ECO:0000256" key="1">
    <source>
        <dbReference type="ARBA" id="ARBA00003087"/>
    </source>
</evidence>
<evidence type="ECO:0000256" key="9">
    <source>
        <dbReference type="PIRSR" id="PIRSR607702-1"/>
    </source>
</evidence>
<sequence length="142" mass="15511">MLSVVARPLSKAVTGALSKATVAMADALAKVPDVEIDPEGTYKYILVRVKVKDGDVHKDIVRGTKNAEYHNHIFEKVSPAMEALGMECKCLGGGKIEHNSQEKKLRVFGESTAFGKADHSVSAEKLKSAFSDYEITWSDDKK</sequence>
<dbReference type="SUPFAM" id="SSF143724">
    <property type="entry name" value="PHP14-like"/>
    <property type="match status" value="1"/>
</dbReference>
<evidence type="ECO:0000256" key="4">
    <source>
        <dbReference type="ARBA" id="ARBA00014497"/>
    </source>
</evidence>
<comment type="function">
    <text evidence="1">Exhibits phosphohistidine phosphatase activity.</text>
</comment>
<name>A0A8P4KIE5_DICLA</name>
<evidence type="ECO:0000256" key="2">
    <source>
        <dbReference type="ARBA" id="ARBA00010971"/>
    </source>
</evidence>
<dbReference type="InterPro" id="IPR038596">
    <property type="entry name" value="Janus_sf"/>
</dbReference>
<comment type="catalytic activity">
    <reaction evidence="8">
        <text>N(tele)-phospho-L-histidyl-[protein] + H2O = L-histidyl-[protein] + phosphate</text>
        <dbReference type="Rhea" id="RHEA:47960"/>
        <dbReference type="Rhea" id="RHEA-COMP:9745"/>
        <dbReference type="Rhea" id="RHEA-COMP:10719"/>
        <dbReference type="ChEBI" id="CHEBI:15377"/>
        <dbReference type="ChEBI" id="CHEBI:29979"/>
        <dbReference type="ChEBI" id="CHEBI:43474"/>
        <dbReference type="ChEBI" id="CHEBI:83586"/>
        <dbReference type="EC" id="3.9.1.3"/>
    </reaction>
</comment>
<accession>A0A8P4KIE5</accession>
<proteinExistence type="inferred from homology"/>
<organism evidence="11 12">
    <name type="scientific">Dicentrarchus labrax</name>
    <name type="common">European seabass</name>
    <name type="synonym">Morone labrax</name>
    <dbReference type="NCBI Taxonomy" id="13489"/>
    <lineage>
        <taxon>Eukaryota</taxon>
        <taxon>Metazoa</taxon>
        <taxon>Chordata</taxon>
        <taxon>Craniata</taxon>
        <taxon>Vertebrata</taxon>
        <taxon>Euteleostomi</taxon>
        <taxon>Actinopterygii</taxon>
        <taxon>Neopterygii</taxon>
        <taxon>Teleostei</taxon>
        <taxon>Neoteleostei</taxon>
        <taxon>Acanthomorphata</taxon>
        <taxon>Eupercaria</taxon>
        <taxon>Moronidae</taxon>
        <taxon>Dicentrarchus</taxon>
    </lineage>
</organism>
<evidence type="ECO:0000256" key="10">
    <source>
        <dbReference type="PIRSR" id="PIRSR607702-2"/>
    </source>
</evidence>
<feature type="active site" description="Proton acceptor" evidence="9">
    <location>
        <position position="70"/>
    </location>
</feature>
<dbReference type="Pfam" id="PF05005">
    <property type="entry name" value="Ocnus"/>
    <property type="match status" value="1"/>
</dbReference>
<dbReference type="FunFam" id="3.50.20.20:FF:000001">
    <property type="entry name" value="14 kDa phosphohistidine phosphatase"/>
    <property type="match status" value="1"/>
</dbReference>
<comment type="similarity">
    <text evidence="2">Belongs to the janus family.</text>
</comment>
<evidence type="ECO:0000256" key="5">
    <source>
        <dbReference type="ARBA" id="ARBA00029952"/>
    </source>
</evidence>
<dbReference type="AlphaFoldDB" id="A0A8P4KIE5"/>
<dbReference type="OrthoDB" id="10249612at2759"/>
<dbReference type="PANTHER" id="PTHR12258:SF11">
    <property type="entry name" value="14 KDA PHOSPHOHISTIDINE PHOSPHATASE"/>
    <property type="match status" value="1"/>
</dbReference>
<dbReference type="RefSeq" id="XP_051233453.1">
    <property type="nucleotide sequence ID" value="XM_051377493.1"/>
</dbReference>
<evidence type="ECO:0000256" key="7">
    <source>
        <dbReference type="ARBA" id="ARBA00049028"/>
    </source>
</evidence>
<dbReference type="OMA" id="KFVVRGY"/>
<dbReference type="GO" id="GO:0005829">
    <property type="term" value="C:cytosol"/>
    <property type="evidence" value="ECO:0007669"/>
    <property type="project" value="TreeGrafter"/>
</dbReference>
<dbReference type="GeneTree" id="ENSGT00390000002738"/>
<keyword evidence="12" id="KW-1185">Reference proteome</keyword>
<dbReference type="GeneID" id="127350673"/>
<reference evidence="11" key="2">
    <citation type="submission" date="2025-09" db="UniProtKB">
        <authorList>
            <consortium name="Ensembl"/>
        </authorList>
    </citation>
    <scope>IDENTIFICATION</scope>
</reference>
<evidence type="ECO:0000256" key="8">
    <source>
        <dbReference type="ARBA" id="ARBA00049335"/>
    </source>
</evidence>
<dbReference type="GO" id="GO:0101006">
    <property type="term" value="F:protein histidine phosphatase activity"/>
    <property type="evidence" value="ECO:0007669"/>
    <property type="project" value="UniProtKB-EC"/>
</dbReference>
<protein>
    <recommendedName>
        <fullName evidence="4">14 kDa phosphohistidine phosphatase</fullName>
        <ecNumber evidence="3">3.9.1.3</ecNumber>
    </recommendedName>
    <alternativeName>
        <fullName evidence="6">Phosphohistidine phosphatase 1</fullName>
    </alternativeName>
    <alternativeName>
        <fullName evidence="5">Protein histidine phosphatase</fullName>
    </alternativeName>
</protein>
<gene>
    <name evidence="11" type="primary">si:dkey-51e6.1</name>
</gene>
<dbReference type="InterPro" id="IPR007702">
    <property type="entry name" value="Janus"/>
</dbReference>
<evidence type="ECO:0000313" key="12">
    <source>
        <dbReference type="Proteomes" id="UP000694389"/>
    </source>
</evidence>
<dbReference type="PANTHER" id="PTHR12258">
    <property type="entry name" value="JANUS-A/JANUS-B"/>
    <property type="match status" value="1"/>
</dbReference>
<evidence type="ECO:0000256" key="6">
    <source>
        <dbReference type="ARBA" id="ARBA00030831"/>
    </source>
</evidence>
<dbReference type="EC" id="3.9.1.3" evidence="3"/>
<dbReference type="Ensembl" id="ENSDLAT00005071207.1">
    <property type="protein sequence ID" value="ENSDLAP00005076444.1"/>
    <property type="gene ID" value="ENSDLAG00005034196.1"/>
</dbReference>
<dbReference type="Proteomes" id="UP000694389">
    <property type="component" value="Unassembled WGS sequence"/>
</dbReference>
<reference evidence="11" key="1">
    <citation type="submission" date="2025-08" db="UniProtKB">
        <authorList>
            <consortium name="Ensembl"/>
        </authorList>
    </citation>
    <scope>IDENTIFICATION</scope>
</reference>
<feature type="binding site" evidence="10">
    <location>
        <position position="43"/>
    </location>
    <ligand>
        <name>substrate</name>
    </ligand>
</feature>